<keyword evidence="3 7" id="KW-0378">Hydrolase</keyword>
<dbReference type="AlphaFoldDB" id="A0A953L6V3"/>
<evidence type="ECO:0000313" key="10">
    <source>
        <dbReference type="EMBL" id="MBY5958062.1"/>
    </source>
</evidence>
<feature type="binding site" evidence="7">
    <location>
        <position position="116"/>
    </location>
    <ligand>
        <name>tRNA</name>
        <dbReference type="ChEBI" id="CHEBI:17843"/>
    </ligand>
</feature>
<protein>
    <recommendedName>
        <fullName evidence="6 7">Peptidyl-tRNA hydrolase</fullName>
        <shortName evidence="7">Pth</shortName>
        <ecNumber evidence="1 7">3.1.1.29</ecNumber>
    </recommendedName>
</protein>
<feature type="active site" description="Proton acceptor" evidence="7">
    <location>
        <position position="23"/>
    </location>
</feature>
<dbReference type="GO" id="GO:0000049">
    <property type="term" value="F:tRNA binding"/>
    <property type="evidence" value="ECO:0007669"/>
    <property type="project" value="UniProtKB-UniRule"/>
</dbReference>
<reference evidence="10" key="1">
    <citation type="submission" date="2021-06" db="EMBL/GenBank/DDBJ databases">
        <title>44 bacteria genomes isolated from Dapeng, Shenzhen.</title>
        <authorList>
            <person name="Zheng W."/>
            <person name="Yu S."/>
            <person name="Huang Y."/>
        </authorList>
    </citation>
    <scope>NUCLEOTIDE SEQUENCE</scope>
    <source>
        <strain evidence="10">DP5N28-2</strain>
    </source>
</reference>
<feature type="binding site" evidence="7">
    <location>
        <position position="69"/>
    </location>
    <ligand>
        <name>tRNA</name>
        <dbReference type="ChEBI" id="CHEBI:17843"/>
    </ligand>
</feature>
<comment type="caution">
    <text evidence="10">The sequence shown here is derived from an EMBL/GenBank/DDBJ whole genome shotgun (WGS) entry which is preliminary data.</text>
</comment>
<dbReference type="RefSeq" id="WP_222579596.1">
    <property type="nucleotide sequence ID" value="NZ_JAHVHU010000007.1"/>
</dbReference>
<feature type="binding site" evidence="7">
    <location>
        <position position="67"/>
    </location>
    <ligand>
        <name>tRNA</name>
        <dbReference type="ChEBI" id="CHEBI:17843"/>
    </ligand>
</feature>
<dbReference type="InterPro" id="IPR001328">
    <property type="entry name" value="Pept_tRNA_hydro"/>
</dbReference>
<evidence type="ECO:0000313" key="11">
    <source>
        <dbReference type="Proteomes" id="UP000753961"/>
    </source>
</evidence>
<evidence type="ECO:0000256" key="3">
    <source>
        <dbReference type="ARBA" id="ARBA00022801"/>
    </source>
</evidence>
<dbReference type="Pfam" id="PF01195">
    <property type="entry name" value="Pept_tRNA_hydro"/>
    <property type="match status" value="1"/>
</dbReference>
<comment type="subcellular location">
    <subcellularLocation>
        <location evidence="7">Cytoplasm</location>
    </subcellularLocation>
</comment>
<dbReference type="PANTHER" id="PTHR17224:SF1">
    <property type="entry name" value="PEPTIDYL-TRNA HYDROLASE"/>
    <property type="match status" value="1"/>
</dbReference>
<dbReference type="GO" id="GO:0006515">
    <property type="term" value="P:protein quality control for misfolded or incompletely synthesized proteins"/>
    <property type="evidence" value="ECO:0007669"/>
    <property type="project" value="UniProtKB-UniRule"/>
</dbReference>
<dbReference type="InterPro" id="IPR036416">
    <property type="entry name" value="Pept_tRNA_hydro_sf"/>
</dbReference>
<feature type="binding site" evidence="7">
    <location>
        <position position="18"/>
    </location>
    <ligand>
        <name>tRNA</name>
        <dbReference type="ChEBI" id="CHEBI:17843"/>
    </ligand>
</feature>
<evidence type="ECO:0000256" key="7">
    <source>
        <dbReference type="HAMAP-Rule" id="MF_00083"/>
    </source>
</evidence>
<proteinExistence type="inferred from homology"/>
<dbReference type="HAMAP" id="MF_00083">
    <property type="entry name" value="Pept_tRNA_hydro_bact"/>
    <property type="match status" value="1"/>
</dbReference>
<evidence type="ECO:0000256" key="2">
    <source>
        <dbReference type="ARBA" id="ARBA00022555"/>
    </source>
</evidence>
<evidence type="ECO:0000256" key="6">
    <source>
        <dbReference type="ARBA" id="ARBA00050038"/>
    </source>
</evidence>
<keyword evidence="7" id="KW-0963">Cytoplasm</keyword>
<dbReference type="PANTHER" id="PTHR17224">
    <property type="entry name" value="PEPTIDYL-TRNA HYDROLASE"/>
    <property type="match status" value="1"/>
</dbReference>
<keyword evidence="11" id="KW-1185">Reference proteome</keyword>
<evidence type="ECO:0000256" key="5">
    <source>
        <dbReference type="ARBA" id="ARBA00038063"/>
    </source>
</evidence>
<comment type="subunit">
    <text evidence="7">Monomer.</text>
</comment>
<dbReference type="NCBIfam" id="TIGR00447">
    <property type="entry name" value="pth"/>
    <property type="match status" value="1"/>
</dbReference>
<evidence type="ECO:0000256" key="8">
    <source>
        <dbReference type="RuleBase" id="RU000673"/>
    </source>
</evidence>
<dbReference type="EC" id="3.1.1.29" evidence="1 7"/>
<dbReference type="GO" id="GO:0004045">
    <property type="term" value="F:peptidyl-tRNA hydrolase activity"/>
    <property type="evidence" value="ECO:0007669"/>
    <property type="project" value="UniProtKB-UniRule"/>
</dbReference>
<feature type="site" description="Discriminates between blocked and unblocked aminoacyl-tRNA" evidence="7">
    <location>
        <position position="13"/>
    </location>
</feature>
<gene>
    <name evidence="7 10" type="primary">pth</name>
    <name evidence="10" type="ORF">KUV50_07970</name>
</gene>
<dbReference type="Proteomes" id="UP000753961">
    <property type="component" value="Unassembled WGS sequence"/>
</dbReference>
<dbReference type="GO" id="GO:0072344">
    <property type="term" value="P:rescue of stalled ribosome"/>
    <property type="evidence" value="ECO:0007669"/>
    <property type="project" value="UniProtKB-UniRule"/>
</dbReference>
<keyword evidence="4 7" id="KW-0694">RNA-binding</keyword>
<evidence type="ECO:0000256" key="9">
    <source>
        <dbReference type="RuleBase" id="RU004320"/>
    </source>
</evidence>
<dbReference type="Gene3D" id="3.40.50.1470">
    <property type="entry name" value="Peptidyl-tRNA hydrolase"/>
    <property type="match status" value="1"/>
</dbReference>
<dbReference type="CDD" id="cd00462">
    <property type="entry name" value="PTH"/>
    <property type="match status" value="1"/>
</dbReference>
<dbReference type="InterPro" id="IPR018171">
    <property type="entry name" value="Pept_tRNA_hydro_CS"/>
</dbReference>
<comment type="function">
    <text evidence="7">Catalyzes the release of premature peptidyl moieties from peptidyl-tRNA molecules trapped in stalled 50S ribosomal subunits, and thus maintains levels of free tRNAs and 50S ribosomes.</text>
</comment>
<dbReference type="GO" id="GO:0005737">
    <property type="term" value="C:cytoplasm"/>
    <property type="evidence" value="ECO:0007669"/>
    <property type="project" value="UniProtKB-SubCell"/>
</dbReference>
<name>A0A953L6V3_9BACT</name>
<comment type="similarity">
    <text evidence="5 7 9">Belongs to the PTH family.</text>
</comment>
<evidence type="ECO:0000256" key="1">
    <source>
        <dbReference type="ARBA" id="ARBA00013260"/>
    </source>
</evidence>
<accession>A0A953L6V3</accession>
<dbReference type="EMBL" id="JAHVHU010000007">
    <property type="protein sequence ID" value="MBY5958062.1"/>
    <property type="molecule type" value="Genomic_DNA"/>
</dbReference>
<dbReference type="FunFam" id="3.40.50.1470:FF:000001">
    <property type="entry name" value="Peptidyl-tRNA hydrolase"/>
    <property type="match status" value="1"/>
</dbReference>
<dbReference type="PROSITE" id="PS01196">
    <property type="entry name" value="PEPT_TRNA_HYDROL_2"/>
    <property type="match status" value="1"/>
</dbReference>
<sequence>MNHKKFLIIGLGNPGSKYEDTRHNVGFLVADQLSRNYKGHWEDERHGFLSQIKIKGRSVYVLKPTTFMNRAGKAVSYWGQKLNLKSPDQILVLVDDIHLDFGVCRLRKKGSSGGHNGLKDIEEKMGRRDYPRIRIGIGNDFHAGQQINYVLGEWSSKEKEELPFILDQGVKMVQSYVTVGADLTMNEFNK</sequence>
<comment type="catalytic activity">
    <reaction evidence="7 8">
        <text>an N-acyl-L-alpha-aminoacyl-tRNA + H2O = an N-acyl-L-amino acid + a tRNA + H(+)</text>
        <dbReference type="Rhea" id="RHEA:54448"/>
        <dbReference type="Rhea" id="RHEA-COMP:10123"/>
        <dbReference type="Rhea" id="RHEA-COMP:13883"/>
        <dbReference type="ChEBI" id="CHEBI:15377"/>
        <dbReference type="ChEBI" id="CHEBI:15378"/>
        <dbReference type="ChEBI" id="CHEBI:59874"/>
        <dbReference type="ChEBI" id="CHEBI:78442"/>
        <dbReference type="ChEBI" id="CHEBI:138191"/>
        <dbReference type="EC" id="3.1.1.29"/>
    </reaction>
</comment>
<dbReference type="SUPFAM" id="SSF53178">
    <property type="entry name" value="Peptidyl-tRNA hydrolase-like"/>
    <property type="match status" value="1"/>
</dbReference>
<evidence type="ECO:0000256" key="4">
    <source>
        <dbReference type="ARBA" id="ARBA00022884"/>
    </source>
</evidence>
<comment type="function">
    <text evidence="7">Hydrolyzes ribosome-free peptidyl-tRNAs (with 1 or more amino acids incorporated), which drop off the ribosome during protein synthesis, or as a result of ribosome stalling.</text>
</comment>
<dbReference type="PROSITE" id="PS01195">
    <property type="entry name" value="PEPT_TRNA_HYDROL_1"/>
    <property type="match status" value="1"/>
</dbReference>
<organism evidence="10 11">
    <name type="scientific">Membranihabitans marinus</name>
    <dbReference type="NCBI Taxonomy" id="1227546"/>
    <lineage>
        <taxon>Bacteria</taxon>
        <taxon>Pseudomonadati</taxon>
        <taxon>Bacteroidota</taxon>
        <taxon>Saprospiria</taxon>
        <taxon>Saprospirales</taxon>
        <taxon>Saprospiraceae</taxon>
        <taxon>Membranihabitans</taxon>
    </lineage>
</organism>
<feature type="site" description="Stabilizes the basic form of H active site to accept a proton" evidence="7">
    <location>
        <position position="95"/>
    </location>
</feature>
<keyword evidence="2 7" id="KW-0820">tRNA-binding</keyword>